<dbReference type="PANTHER" id="PTHR11706">
    <property type="entry name" value="SOLUTE CARRIER PROTEIN FAMILY 11 MEMBER"/>
    <property type="match status" value="1"/>
</dbReference>
<evidence type="ECO:0000256" key="3">
    <source>
        <dbReference type="ARBA" id="ARBA00022692"/>
    </source>
</evidence>
<feature type="transmembrane region" description="Helical" evidence="7">
    <location>
        <begin position="71"/>
        <end position="93"/>
    </location>
</feature>
<evidence type="ECO:0000256" key="4">
    <source>
        <dbReference type="ARBA" id="ARBA00022847"/>
    </source>
</evidence>
<keyword evidence="4 7" id="KW-0769">Symport</keyword>
<dbReference type="GO" id="GO:0015293">
    <property type="term" value="F:symporter activity"/>
    <property type="evidence" value="ECO:0007669"/>
    <property type="project" value="UniProtKB-UniRule"/>
</dbReference>
<evidence type="ECO:0000313" key="8">
    <source>
        <dbReference type="EMBL" id="MBJ6724972.1"/>
    </source>
</evidence>
<keyword evidence="3 7" id="KW-0812">Transmembrane</keyword>
<gene>
    <name evidence="7" type="primary">mntH</name>
    <name evidence="8" type="ORF">JFN93_09655</name>
</gene>
<keyword evidence="9" id="KW-1185">Reference proteome</keyword>
<keyword evidence="6 7" id="KW-0472">Membrane</keyword>
<sequence length="433" mass="46567">MTKRKDENKAGSDAKTIANALNILGSKKKSNVISRLLPFMGPAFIASVAYVDPGNFATNIQGGAQFGYLLIWVIVASNLMAMLLQTLAAKLGLVTGMNLAEHCREQFSKPVSLAMWLLMEIVAMSTDLAEFLGAALGFQLLFGIPLLLGAVLTGIATMLILGLERFGFRRLEAVISSMVGLIALCYLLETFIVRPDFMMVMRHTFVPRLAGAESVVLASGILGATVMPHAIFLHSALMQGRIVVRDKARLRSLYRFEIVDVAVAMGVASCVNAAMLIMAAATFYSTGHTAVATIEEAYRTLQPLLGSAARWIFGLSLLLSGLSSSTVGTGAGQVIMQGFIQKHIPIWLRRLLTMAPSLLVIGYGLDPTRTLVLSQVVLSFGLPFAVIPLVIFTSRRDIMGELVNLRITTVAASLTAALIVALNLYLIFKTLSG</sequence>
<dbReference type="Proteomes" id="UP000636888">
    <property type="component" value="Unassembled WGS sequence"/>
</dbReference>
<keyword evidence="2 7" id="KW-0813">Transport</keyword>
<dbReference type="GO" id="GO:0015086">
    <property type="term" value="F:cadmium ion transmembrane transporter activity"/>
    <property type="evidence" value="ECO:0007669"/>
    <property type="project" value="TreeGrafter"/>
</dbReference>
<keyword evidence="7" id="KW-0406">Ion transport</keyword>
<feature type="transmembrane region" description="Helical" evidence="7">
    <location>
        <begin position="405"/>
        <end position="428"/>
    </location>
</feature>
<dbReference type="Pfam" id="PF01566">
    <property type="entry name" value="Nramp"/>
    <property type="match status" value="1"/>
</dbReference>
<dbReference type="NCBIfam" id="TIGR01197">
    <property type="entry name" value="nramp"/>
    <property type="match status" value="1"/>
</dbReference>
<feature type="transmembrane region" description="Helical" evidence="7">
    <location>
        <begin position="311"/>
        <end position="335"/>
    </location>
</feature>
<name>A0A8J7LYK6_9BACT</name>
<keyword evidence="7" id="KW-1003">Cell membrane</keyword>
<feature type="transmembrane region" description="Helical" evidence="7">
    <location>
        <begin position="173"/>
        <end position="194"/>
    </location>
</feature>
<dbReference type="NCBIfam" id="NF037982">
    <property type="entry name" value="Nramp_1"/>
    <property type="match status" value="1"/>
</dbReference>
<protein>
    <recommendedName>
        <fullName evidence="7">Divalent metal cation transporter MntH</fullName>
    </recommendedName>
</protein>
<feature type="transmembrane region" description="Helical" evidence="7">
    <location>
        <begin position="140"/>
        <end position="161"/>
    </location>
</feature>
<dbReference type="PANTHER" id="PTHR11706:SF33">
    <property type="entry name" value="NATURAL RESISTANCE-ASSOCIATED MACROPHAGE PROTEIN 2"/>
    <property type="match status" value="1"/>
</dbReference>
<evidence type="ECO:0000256" key="5">
    <source>
        <dbReference type="ARBA" id="ARBA00022989"/>
    </source>
</evidence>
<organism evidence="8 9">
    <name type="scientific">Geomesophilobacter sediminis</name>
    <dbReference type="NCBI Taxonomy" id="2798584"/>
    <lineage>
        <taxon>Bacteria</taxon>
        <taxon>Pseudomonadati</taxon>
        <taxon>Thermodesulfobacteriota</taxon>
        <taxon>Desulfuromonadia</taxon>
        <taxon>Geobacterales</taxon>
        <taxon>Geobacteraceae</taxon>
        <taxon>Geomesophilobacter</taxon>
    </lineage>
</organism>
<comment type="subcellular location">
    <subcellularLocation>
        <location evidence="7">Cell membrane</location>
        <topology evidence="7">Multi-pass membrane protein</topology>
    </subcellularLocation>
    <subcellularLocation>
        <location evidence="1">Membrane</location>
        <topology evidence="1">Multi-pass membrane protein</topology>
    </subcellularLocation>
</comment>
<dbReference type="GO" id="GO:0005886">
    <property type="term" value="C:plasma membrane"/>
    <property type="evidence" value="ECO:0007669"/>
    <property type="project" value="UniProtKB-SubCell"/>
</dbReference>
<feature type="transmembrane region" description="Helical" evidence="7">
    <location>
        <begin position="371"/>
        <end position="393"/>
    </location>
</feature>
<comment type="caution">
    <text evidence="8">The sequence shown here is derived from an EMBL/GenBank/DDBJ whole genome shotgun (WGS) entry which is preliminary data.</text>
</comment>
<proteinExistence type="inferred from homology"/>
<evidence type="ECO:0000313" key="9">
    <source>
        <dbReference type="Proteomes" id="UP000636888"/>
    </source>
</evidence>
<reference evidence="8" key="1">
    <citation type="submission" date="2020-12" db="EMBL/GenBank/DDBJ databases">
        <title>Geomonas sp. Red875, isolated from river sediment.</title>
        <authorList>
            <person name="Xu Z."/>
            <person name="Zhang Z."/>
            <person name="Masuda Y."/>
            <person name="Itoh H."/>
            <person name="Senoo K."/>
        </authorList>
    </citation>
    <scope>NUCLEOTIDE SEQUENCE</scope>
    <source>
        <strain evidence="8">Red875</strain>
    </source>
</reference>
<feature type="transmembrane region" description="Helical" evidence="7">
    <location>
        <begin position="347"/>
        <end position="365"/>
    </location>
</feature>
<dbReference type="GO" id="GO:0046872">
    <property type="term" value="F:metal ion binding"/>
    <property type="evidence" value="ECO:0007669"/>
    <property type="project" value="UniProtKB-UniRule"/>
</dbReference>
<comment type="function">
    <text evidence="7">H(+)-stimulated, divalent metal cation uptake system.</text>
</comment>
<evidence type="ECO:0000256" key="1">
    <source>
        <dbReference type="ARBA" id="ARBA00004141"/>
    </source>
</evidence>
<dbReference type="RefSeq" id="WP_199383868.1">
    <property type="nucleotide sequence ID" value="NZ_JAEMHM010000007.1"/>
</dbReference>
<dbReference type="GO" id="GO:0005384">
    <property type="term" value="F:manganese ion transmembrane transporter activity"/>
    <property type="evidence" value="ECO:0007669"/>
    <property type="project" value="TreeGrafter"/>
</dbReference>
<dbReference type="GO" id="GO:0034755">
    <property type="term" value="P:iron ion transmembrane transport"/>
    <property type="evidence" value="ECO:0007669"/>
    <property type="project" value="TreeGrafter"/>
</dbReference>
<evidence type="ECO:0000256" key="6">
    <source>
        <dbReference type="ARBA" id="ARBA00023136"/>
    </source>
</evidence>
<dbReference type="EMBL" id="JAEMHM010000007">
    <property type="protein sequence ID" value="MBJ6724972.1"/>
    <property type="molecule type" value="Genomic_DNA"/>
</dbReference>
<evidence type="ECO:0000256" key="2">
    <source>
        <dbReference type="ARBA" id="ARBA00022448"/>
    </source>
</evidence>
<dbReference type="HAMAP" id="MF_00221">
    <property type="entry name" value="NRAMP"/>
    <property type="match status" value="1"/>
</dbReference>
<dbReference type="PRINTS" id="PR00447">
    <property type="entry name" value="NATRESASSCMP"/>
</dbReference>
<feature type="transmembrane region" description="Helical" evidence="7">
    <location>
        <begin position="214"/>
        <end position="237"/>
    </location>
</feature>
<dbReference type="InterPro" id="IPR001046">
    <property type="entry name" value="NRAMP_fam"/>
</dbReference>
<evidence type="ECO:0000256" key="7">
    <source>
        <dbReference type="HAMAP-Rule" id="MF_00221"/>
    </source>
</evidence>
<accession>A0A8J7LYK6</accession>
<feature type="transmembrane region" description="Helical" evidence="7">
    <location>
        <begin position="258"/>
        <end position="284"/>
    </location>
</feature>
<keyword evidence="5 7" id="KW-1133">Transmembrane helix</keyword>
<comment type="similarity">
    <text evidence="7">Belongs to the NRAMP family.</text>
</comment>
<dbReference type="NCBIfam" id="NF001923">
    <property type="entry name" value="PRK00701.1"/>
    <property type="match status" value="1"/>
</dbReference>
<dbReference type="AlphaFoldDB" id="A0A8J7LYK6"/>